<keyword evidence="2" id="KW-1185">Reference proteome</keyword>
<reference evidence="1" key="1">
    <citation type="submission" date="2020-05" db="EMBL/GenBank/DDBJ databases">
        <title>Large-scale comparative analyses of tick genomes elucidate their genetic diversity and vector capacities.</title>
        <authorList>
            <person name="Jia N."/>
            <person name="Wang J."/>
            <person name="Shi W."/>
            <person name="Du L."/>
            <person name="Sun Y."/>
            <person name="Zhan W."/>
            <person name="Jiang J."/>
            <person name="Wang Q."/>
            <person name="Zhang B."/>
            <person name="Ji P."/>
            <person name="Sakyi L.B."/>
            <person name="Cui X."/>
            <person name="Yuan T."/>
            <person name="Jiang B."/>
            <person name="Yang W."/>
            <person name="Lam T.T.-Y."/>
            <person name="Chang Q."/>
            <person name="Ding S."/>
            <person name="Wang X."/>
            <person name="Zhu J."/>
            <person name="Ruan X."/>
            <person name="Zhao L."/>
            <person name="Wei J."/>
            <person name="Que T."/>
            <person name="Du C."/>
            <person name="Cheng J."/>
            <person name="Dai P."/>
            <person name="Han X."/>
            <person name="Huang E."/>
            <person name="Gao Y."/>
            <person name="Liu J."/>
            <person name="Shao H."/>
            <person name="Ye R."/>
            <person name="Li L."/>
            <person name="Wei W."/>
            <person name="Wang X."/>
            <person name="Wang C."/>
            <person name="Yang T."/>
            <person name="Huo Q."/>
            <person name="Li W."/>
            <person name="Guo W."/>
            <person name="Chen H."/>
            <person name="Zhou L."/>
            <person name="Ni X."/>
            <person name="Tian J."/>
            <person name="Zhou Y."/>
            <person name="Sheng Y."/>
            <person name="Liu T."/>
            <person name="Pan Y."/>
            <person name="Xia L."/>
            <person name="Li J."/>
            <person name="Zhao F."/>
            <person name="Cao W."/>
        </authorList>
    </citation>
    <scope>NUCLEOTIDE SEQUENCE</scope>
    <source>
        <strain evidence="1">Hyas-2018</strain>
    </source>
</reference>
<proteinExistence type="predicted"/>
<evidence type="ECO:0000313" key="1">
    <source>
        <dbReference type="EMBL" id="KAH6929110.1"/>
    </source>
</evidence>
<dbReference type="EMBL" id="CM023486">
    <property type="protein sequence ID" value="KAH6929110.1"/>
    <property type="molecule type" value="Genomic_DNA"/>
</dbReference>
<sequence length="70" mass="7928">MASCLKKERITNDGARKRARKRPFSSEQRGYETTSLRDHFLDANTFPSGSVPYFGSDVNTASPRFGRLLM</sequence>
<evidence type="ECO:0000313" key="2">
    <source>
        <dbReference type="Proteomes" id="UP000821845"/>
    </source>
</evidence>
<name>A0ACB7S307_HYAAI</name>
<dbReference type="Proteomes" id="UP000821845">
    <property type="component" value="Chromosome 6"/>
</dbReference>
<comment type="caution">
    <text evidence="1">The sequence shown here is derived from an EMBL/GenBank/DDBJ whole genome shotgun (WGS) entry which is preliminary data.</text>
</comment>
<organism evidence="1 2">
    <name type="scientific">Hyalomma asiaticum</name>
    <name type="common">Tick</name>
    <dbReference type="NCBI Taxonomy" id="266040"/>
    <lineage>
        <taxon>Eukaryota</taxon>
        <taxon>Metazoa</taxon>
        <taxon>Ecdysozoa</taxon>
        <taxon>Arthropoda</taxon>
        <taxon>Chelicerata</taxon>
        <taxon>Arachnida</taxon>
        <taxon>Acari</taxon>
        <taxon>Parasitiformes</taxon>
        <taxon>Ixodida</taxon>
        <taxon>Ixodoidea</taxon>
        <taxon>Ixodidae</taxon>
        <taxon>Hyalomminae</taxon>
        <taxon>Hyalomma</taxon>
    </lineage>
</organism>
<accession>A0ACB7S307</accession>
<protein>
    <submittedName>
        <fullName evidence="1">Uncharacterized protein</fullName>
    </submittedName>
</protein>
<gene>
    <name evidence="1" type="ORF">HPB50_023408</name>
</gene>